<dbReference type="AlphaFoldDB" id="A0A3S5CJZ6"/>
<reference evidence="1" key="1">
    <citation type="submission" date="2018-11" db="EMBL/GenBank/DDBJ databases">
        <authorList>
            <consortium name="Pathogen Informatics"/>
        </authorList>
    </citation>
    <scope>NUCLEOTIDE SEQUENCE</scope>
</reference>
<dbReference type="EMBL" id="CAAALY010088182">
    <property type="protein sequence ID" value="VEL27574.1"/>
    <property type="molecule type" value="Genomic_DNA"/>
</dbReference>
<evidence type="ECO:0000313" key="1">
    <source>
        <dbReference type="EMBL" id="VEL27574.1"/>
    </source>
</evidence>
<organism evidence="1 2">
    <name type="scientific">Protopolystoma xenopodis</name>
    <dbReference type="NCBI Taxonomy" id="117903"/>
    <lineage>
        <taxon>Eukaryota</taxon>
        <taxon>Metazoa</taxon>
        <taxon>Spiralia</taxon>
        <taxon>Lophotrochozoa</taxon>
        <taxon>Platyhelminthes</taxon>
        <taxon>Monogenea</taxon>
        <taxon>Polyopisthocotylea</taxon>
        <taxon>Polystomatidea</taxon>
        <taxon>Polystomatidae</taxon>
        <taxon>Protopolystoma</taxon>
    </lineage>
</organism>
<accession>A0A3S5CJZ6</accession>
<comment type="caution">
    <text evidence="1">The sequence shown here is derived from an EMBL/GenBank/DDBJ whole genome shotgun (WGS) entry which is preliminary data.</text>
</comment>
<sequence>MIQNHYHLSLSYLTTFRKDIALIPRSSHWVLEGSRQSLFTPGSLDRRIADSCIISPMHSKLSALRSNHQSANMPIKVSTVNLNKTIKKDILHNELRNNELKNKHIVRVNCELRTEQVNNPSENVCKPAESRFIQPTCQYLKKSDTNTPFSSEQNRSTLNLKSLDWEGMLSPACGQLKLAFPFNEIGRRSIYGNNNKDKKSHLLSCASSKRTFIQCIIRLVRHREREVVAGREILDPRVIDIPDIWS</sequence>
<protein>
    <submittedName>
        <fullName evidence="1">Uncharacterized protein</fullName>
    </submittedName>
</protein>
<keyword evidence="2" id="KW-1185">Reference proteome</keyword>
<proteinExistence type="predicted"/>
<name>A0A3S5CJZ6_9PLAT</name>
<gene>
    <name evidence="1" type="ORF">PXEA_LOCUS21014</name>
</gene>
<evidence type="ECO:0000313" key="2">
    <source>
        <dbReference type="Proteomes" id="UP000784294"/>
    </source>
</evidence>
<dbReference type="Proteomes" id="UP000784294">
    <property type="component" value="Unassembled WGS sequence"/>
</dbReference>